<dbReference type="Proteomes" id="UP000717696">
    <property type="component" value="Unassembled WGS sequence"/>
</dbReference>
<dbReference type="InterPro" id="IPR053002">
    <property type="entry name" value="Metalloproteinase_M10B"/>
</dbReference>
<name>A0A9P9IV64_9HYPO</name>
<dbReference type="EMBL" id="JAGMUU010000016">
    <property type="protein sequence ID" value="KAH7136713.1"/>
    <property type="molecule type" value="Genomic_DNA"/>
</dbReference>
<sequence length="741" mass="81548">MQVRNPIHRSSKAMFTFENIQDQEVVHQRCVLISGRCETASESSDSFVKVETKTNGDNDSFPTQNWPMSHGWFKALAILSPGENVLCITSSEDDSHSTVITLQYIPLLQTPPLHLAILVAKDSPLLIDCPPRKFGALSGAHSSLNAAIAKFRLTAYMWQALTAEELRANGLGRRSFRLEEEWAADTLSQSMQRGVTMNSTAKVHLIRADKTVAELRSAQFAQQNPRAAKPNELHEIFFHCLKAHGGPFASEAKPVVAGLILDSTYDVQNDLILAHAALGAHNPNGLSLGIIGSHLTYSWPRFMEEVPDCLLDQSPPGDQVGNDNGECVSMWEACAVGQGAFLHEVGHAFSAPHTTGIMERGYSRDWPKCFLAKTAFCVHAETKGIEPVTPSTPNNCHWDIRDMLRFVNLPHFRHPHDTTLNSSYPSIEIQDDEDITSLVITSEAGIAQVAFNGQPETRSSVTNPQSSLRYTLDELEDRFDLQAPLEIEILGMNGKHTTRDVAKLLSNRASIRVPGTGIRLQKKSAMSAESPDNSWSWAVMFKKRSRDGSLVSASKIDLRVGCVLDGAIVHYKDGSKVPCAPRGPNGKDLDIGGHQSKKIAIPKNVDVVKVAVTKDHNELRGLRIWLSNGKAMGALNKHDGADVEVLVPEANQRIIGFFGSSNEDGWQSIHEFGIVTAPKDQPVPDSVYDMPELQNNTDKGAGRPHKRRKIEQFDSDTEDEDTSEDEDTGYDNDSDNGDLDD</sequence>
<dbReference type="InterPro" id="IPR021917">
    <property type="entry name" value="Unchr_Zn-peptidase-like"/>
</dbReference>
<accession>A0A9P9IV64</accession>
<dbReference type="PANTHER" id="PTHR21054">
    <property type="entry name" value="ZINC METALLOPROTEINASE-RELATED"/>
    <property type="match status" value="1"/>
</dbReference>
<comment type="caution">
    <text evidence="2">The sequence shown here is derived from an EMBL/GenBank/DDBJ whole genome shotgun (WGS) entry which is preliminary data.</text>
</comment>
<dbReference type="PANTHER" id="PTHR21054:SF2">
    <property type="entry name" value="MIP04191P"/>
    <property type="match status" value="1"/>
</dbReference>
<organism evidence="2 3">
    <name type="scientific">Dactylonectria estremocensis</name>
    <dbReference type="NCBI Taxonomy" id="1079267"/>
    <lineage>
        <taxon>Eukaryota</taxon>
        <taxon>Fungi</taxon>
        <taxon>Dikarya</taxon>
        <taxon>Ascomycota</taxon>
        <taxon>Pezizomycotina</taxon>
        <taxon>Sordariomycetes</taxon>
        <taxon>Hypocreomycetidae</taxon>
        <taxon>Hypocreales</taxon>
        <taxon>Nectriaceae</taxon>
        <taxon>Dactylonectria</taxon>
    </lineage>
</organism>
<evidence type="ECO:0000256" key="1">
    <source>
        <dbReference type="SAM" id="MobiDB-lite"/>
    </source>
</evidence>
<protein>
    <submittedName>
        <fullName evidence="2">Peptidase family-domain-containing protein</fullName>
    </submittedName>
</protein>
<dbReference type="AlphaFoldDB" id="A0A9P9IV64"/>
<keyword evidence="3" id="KW-1185">Reference proteome</keyword>
<dbReference type="GO" id="GO:0005737">
    <property type="term" value="C:cytoplasm"/>
    <property type="evidence" value="ECO:0007669"/>
    <property type="project" value="TreeGrafter"/>
</dbReference>
<feature type="region of interest" description="Disordered" evidence="1">
    <location>
        <begin position="677"/>
        <end position="741"/>
    </location>
</feature>
<reference evidence="2" key="1">
    <citation type="journal article" date="2021" name="Nat. Commun.">
        <title>Genetic determinants of endophytism in the Arabidopsis root mycobiome.</title>
        <authorList>
            <person name="Mesny F."/>
            <person name="Miyauchi S."/>
            <person name="Thiergart T."/>
            <person name="Pickel B."/>
            <person name="Atanasova L."/>
            <person name="Karlsson M."/>
            <person name="Huettel B."/>
            <person name="Barry K.W."/>
            <person name="Haridas S."/>
            <person name="Chen C."/>
            <person name="Bauer D."/>
            <person name="Andreopoulos W."/>
            <person name="Pangilinan J."/>
            <person name="LaButti K."/>
            <person name="Riley R."/>
            <person name="Lipzen A."/>
            <person name="Clum A."/>
            <person name="Drula E."/>
            <person name="Henrissat B."/>
            <person name="Kohler A."/>
            <person name="Grigoriev I.V."/>
            <person name="Martin F.M."/>
            <person name="Hacquard S."/>
        </authorList>
    </citation>
    <scope>NUCLEOTIDE SEQUENCE</scope>
    <source>
        <strain evidence="2">MPI-CAGE-AT-0021</strain>
    </source>
</reference>
<dbReference type="Pfam" id="PF12044">
    <property type="entry name" value="Metallopep"/>
    <property type="match status" value="1"/>
</dbReference>
<dbReference type="OrthoDB" id="74460at2759"/>
<evidence type="ECO:0000313" key="3">
    <source>
        <dbReference type="Proteomes" id="UP000717696"/>
    </source>
</evidence>
<feature type="compositionally biased region" description="Acidic residues" evidence="1">
    <location>
        <begin position="713"/>
        <end position="741"/>
    </location>
</feature>
<proteinExistence type="predicted"/>
<gene>
    <name evidence="2" type="ORF">B0J13DRAFT_506309</name>
</gene>
<evidence type="ECO:0000313" key="2">
    <source>
        <dbReference type="EMBL" id="KAH7136713.1"/>
    </source>
</evidence>